<dbReference type="AlphaFoldDB" id="A0AAV5AC61"/>
<dbReference type="EMBL" id="BPWL01000005">
    <property type="protein sequence ID" value="GJJ10505.1"/>
    <property type="molecule type" value="Genomic_DNA"/>
</dbReference>
<dbReference type="Gene3D" id="3.40.50.720">
    <property type="entry name" value="NAD(P)-binding Rossmann-like Domain"/>
    <property type="match status" value="1"/>
</dbReference>
<keyword evidence="6" id="KW-1185">Reference proteome</keyword>
<dbReference type="InterPro" id="IPR008030">
    <property type="entry name" value="NmrA-like"/>
</dbReference>
<evidence type="ECO:0000313" key="6">
    <source>
        <dbReference type="Proteomes" id="UP001050691"/>
    </source>
</evidence>
<dbReference type="InterPro" id="IPR036291">
    <property type="entry name" value="NAD(P)-bd_dom_sf"/>
</dbReference>
<dbReference type="GO" id="GO:0005634">
    <property type="term" value="C:nucleus"/>
    <property type="evidence" value="ECO:0007669"/>
    <property type="project" value="TreeGrafter"/>
</dbReference>
<name>A0AAV5AC61_9AGAM</name>
<evidence type="ECO:0000313" key="5">
    <source>
        <dbReference type="EMBL" id="GJJ10505.1"/>
    </source>
</evidence>
<dbReference type="Gene3D" id="3.90.25.10">
    <property type="entry name" value="UDP-galactose 4-epimerase, domain 1"/>
    <property type="match status" value="1"/>
</dbReference>
<sequence>MKGKKTIAVVGATGQQGGSVARFLLNDGTFAVKVLTQLITKGAEVVQAELNDIETLKKAFEGVYGVFGVTNFWAPGAGYEGEIRQGKNLVDAAKAKNVKHFVWSTLDHTAVKPAHWESKAEVNDYLIASGVPRTSTMSPQKQPDGSYKLPLIMVTDIPFAVYPVAETGAFVLAAFLHPEEWINKDIKIATDFLNPNRIVELMSKMSGKRVFVDQINKEQFANDKRLPEELHDNMRKWKII</sequence>
<proteinExistence type="inferred from homology"/>
<evidence type="ECO:0000259" key="4">
    <source>
        <dbReference type="Pfam" id="PF05368"/>
    </source>
</evidence>
<dbReference type="GO" id="GO:0016491">
    <property type="term" value="F:oxidoreductase activity"/>
    <property type="evidence" value="ECO:0007669"/>
    <property type="project" value="UniProtKB-KW"/>
</dbReference>
<comment type="similarity">
    <text evidence="1">Belongs to the NmrA-type oxidoreductase family.</text>
</comment>
<protein>
    <recommendedName>
        <fullName evidence="4">NmrA-like domain-containing protein</fullName>
    </recommendedName>
</protein>
<comment type="caution">
    <text evidence="5">The sequence shown here is derived from an EMBL/GenBank/DDBJ whole genome shotgun (WGS) entry which is preliminary data.</text>
</comment>
<dbReference type="Proteomes" id="UP001050691">
    <property type="component" value="Unassembled WGS sequence"/>
</dbReference>
<dbReference type="PANTHER" id="PTHR42748">
    <property type="entry name" value="NITROGEN METABOLITE REPRESSION PROTEIN NMRA FAMILY MEMBER"/>
    <property type="match status" value="1"/>
</dbReference>
<organism evidence="5 6">
    <name type="scientific">Clathrus columnatus</name>
    <dbReference type="NCBI Taxonomy" id="1419009"/>
    <lineage>
        <taxon>Eukaryota</taxon>
        <taxon>Fungi</taxon>
        <taxon>Dikarya</taxon>
        <taxon>Basidiomycota</taxon>
        <taxon>Agaricomycotina</taxon>
        <taxon>Agaricomycetes</taxon>
        <taxon>Phallomycetidae</taxon>
        <taxon>Phallales</taxon>
        <taxon>Clathraceae</taxon>
        <taxon>Clathrus</taxon>
    </lineage>
</organism>
<dbReference type="InterPro" id="IPR051164">
    <property type="entry name" value="NmrA-like_oxidored"/>
</dbReference>
<accession>A0AAV5AC61</accession>
<evidence type="ECO:0000256" key="3">
    <source>
        <dbReference type="ARBA" id="ARBA00023002"/>
    </source>
</evidence>
<dbReference type="CDD" id="cd05251">
    <property type="entry name" value="NmrA_like_SDR_a"/>
    <property type="match status" value="1"/>
</dbReference>
<feature type="domain" description="NmrA-like" evidence="4">
    <location>
        <begin position="4"/>
        <end position="230"/>
    </location>
</feature>
<dbReference type="Pfam" id="PF05368">
    <property type="entry name" value="NmrA"/>
    <property type="match status" value="1"/>
</dbReference>
<reference evidence="5" key="1">
    <citation type="submission" date="2021-10" db="EMBL/GenBank/DDBJ databases">
        <title>De novo Genome Assembly of Clathrus columnatus (Basidiomycota, Fungi) Using Illumina and Nanopore Sequence Data.</title>
        <authorList>
            <person name="Ogiso-Tanaka E."/>
            <person name="Itagaki H."/>
            <person name="Hosoya T."/>
            <person name="Hosaka K."/>
        </authorList>
    </citation>
    <scope>NUCLEOTIDE SEQUENCE</scope>
    <source>
        <strain evidence="5">MO-923</strain>
    </source>
</reference>
<keyword evidence="2" id="KW-0521">NADP</keyword>
<gene>
    <name evidence="5" type="ORF">Clacol_004731</name>
</gene>
<dbReference type="SUPFAM" id="SSF51735">
    <property type="entry name" value="NAD(P)-binding Rossmann-fold domains"/>
    <property type="match status" value="1"/>
</dbReference>
<keyword evidence="3" id="KW-0560">Oxidoreductase</keyword>
<dbReference type="PANTHER" id="PTHR42748:SF30">
    <property type="entry name" value="NMRA-LIKE DOMAIN-CONTAINING PROTEIN"/>
    <property type="match status" value="1"/>
</dbReference>
<evidence type="ECO:0000256" key="2">
    <source>
        <dbReference type="ARBA" id="ARBA00022857"/>
    </source>
</evidence>
<evidence type="ECO:0000256" key="1">
    <source>
        <dbReference type="ARBA" id="ARBA00006328"/>
    </source>
</evidence>